<feature type="transmembrane region" description="Helical" evidence="1">
    <location>
        <begin position="6"/>
        <end position="27"/>
    </location>
</feature>
<protein>
    <submittedName>
        <fullName evidence="2">Uncharacterized protein</fullName>
    </submittedName>
</protein>
<name>A0ABP0N5V3_9DINO</name>
<dbReference type="EMBL" id="CAXAMN010021302">
    <property type="protein sequence ID" value="CAK9057729.1"/>
    <property type="molecule type" value="Genomic_DNA"/>
</dbReference>
<evidence type="ECO:0000313" key="2">
    <source>
        <dbReference type="EMBL" id="CAK9057729.1"/>
    </source>
</evidence>
<keyword evidence="1" id="KW-0472">Membrane</keyword>
<dbReference type="Proteomes" id="UP001642484">
    <property type="component" value="Unassembled WGS sequence"/>
</dbReference>
<organism evidence="2 3">
    <name type="scientific">Durusdinium trenchii</name>
    <dbReference type="NCBI Taxonomy" id="1381693"/>
    <lineage>
        <taxon>Eukaryota</taxon>
        <taxon>Sar</taxon>
        <taxon>Alveolata</taxon>
        <taxon>Dinophyceae</taxon>
        <taxon>Suessiales</taxon>
        <taxon>Symbiodiniaceae</taxon>
        <taxon>Durusdinium</taxon>
    </lineage>
</organism>
<keyword evidence="1" id="KW-0812">Transmembrane</keyword>
<reference evidence="2 3" key="1">
    <citation type="submission" date="2024-02" db="EMBL/GenBank/DDBJ databases">
        <authorList>
            <person name="Chen Y."/>
            <person name="Shah S."/>
            <person name="Dougan E. K."/>
            <person name="Thang M."/>
            <person name="Chan C."/>
        </authorList>
    </citation>
    <scope>NUCLEOTIDE SEQUENCE [LARGE SCALE GENOMIC DNA]</scope>
</reference>
<evidence type="ECO:0000256" key="1">
    <source>
        <dbReference type="SAM" id="Phobius"/>
    </source>
</evidence>
<proteinExistence type="predicted"/>
<evidence type="ECO:0000313" key="3">
    <source>
        <dbReference type="Proteomes" id="UP001642484"/>
    </source>
</evidence>
<sequence length="345" mass="37877">MGRPLVSNLLAAGVPRALILILALLAYNRSVAPHVGDIDSAEIFAGVMAIVERVQSMGMTSRGYDIGFHEDLDLTTCAGFLLALILVRRVRPGGLCVFAPVCSSFAFLNQGTSGRHGILLPEGPPNVPSVLVGNLLAVRTLLLYRLCCAMGIVSLIEQPQHHSSGMAALRRFKEVIRDCAVYRVPICMGWFGTETTKPTFLFANHKRFAALQAYRPCASGSTASVSKPKKTLVKKKVVDGKIRLTGKRHELKSTQTYSEDFAKAVVECWLAGCPSTSQEPCVSCAKMVTPMFDDGSCFYDEEENIRMLFSKPMDWNDDALLYDVASYLAKCSTLELPKAWPKDWM</sequence>
<keyword evidence="1" id="KW-1133">Transmembrane helix</keyword>
<keyword evidence="3" id="KW-1185">Reference proteome</keyword>
<comment type="caution">
    <text evidence="2">The sequence shown here is derived from an EMBL/GenBank/DDBJ whole genome shotgun (WGS) entry which is preliminary data.</text>
</comment>
<accession>A0ABP0N5V3</accession>
<gene>
    <name evidence="2" type="ORF">CCMP2556_LOCUS28460</name>
</gene>